<reference evidence="1" key="1">
    <citation type="journal article" date="2014" name="Int. J. Syst. Evol. Microbiol.">
        <title>Complete genome sequence of Corynebacterium casei LMG S-19264T (=DSM 44701T), isolated from a smear-ripened cheese.</title>
        <authorList>
            <consortium name="US DOE Joint Genome Institute (JGI-PGF)"/>
            <person name="Walter F."/>
            <person name="Albersmeier A."/>
            <person name="Kalinowski J."/>
            <person name="Ruckert C."/>
        </authorList>
    </citation>
    <scope>NUCLEOTIDE SEQUENCE</scope>
    <source>
        <strain evidence="1">CCM 7897</strain>
    </source>
</reference>
<dbReference type="EMBL" id="BMCT01000001">
    <property type="protein sequence ID" value="GGF57721.1"/>
    <property type="molecule type" value="Genomic_DNA"/>
</dbReference>
<keyword evidence="2" id="KW-1185">Reference proteome</keyword>
<dbReference type="InterPro" id="IPR011990">
    <property type="entry name" value="TPR-like_helical_dom_sf"/>
</dbReference>
<sequence length="267" mass="29465">MSATPLHLFQEGNLAGAIAAMNQQVKEKPTDIAVRSQLAELLCVSGDLERAERMFEAIAQQDPKTALQVGSLRQLLRASMARKQVFREGRAPELLATPPEHVTLRLEALVQLRAGQSAEASASLARAEDLRPQISGKHDDVAFSDFRDLDDLLAGILEVMTTTGKYYWVPMEQVEALEFDAPKRMLDTAWRMAQISVRGGPQGEVAIPAIYPQRVEAPVADAVLLGRETNWDEVASECVLGEGLRTFLVGDESLTLLQLRRLEFDTK</sequence>
<accession>A0A917BT43</accession>
<dbReference type="InterPro" id="IPR009211">
    <property type="entry name" value="TagJ"/>
</dbReference>
<dbReference type="Gene3D" id="1.25.40.10">
    <property type="entry name" value="Tetratricopeptide repeat domain"/>
    <property type="match status" value="1"/>
</dbReference>
<evidence type="ECO:0008006" key="3">
    <source>
        <dbReference type="Google" id="ProtNLM"/>
    </source>
</evidence>
<reference evidence="1" key="2">
    <citation type="submission" date="2020-09" db="EMBL/GenBank/DDBJ databases">
        <authorList>
            <person name="Sun Q."/>
            <person name="Sedlacek I."/>
        </authorList>
    </citation>
    <scope>NUCLEOTIDE SEQUENCE</scope>
    <source>
        <strain evidence="1">CCM 7897</strain>
    </source>
</reference>
<protein>
    <recommendedName>
        <fullName evidence="3">SciE type virulence protein</fullName>
    </recommendedName>
</protein>
<evidence type="ECO:0000313" key="1">
    <source>
        <dbReference type="EMBL" id="GGF57721.1"/>
    </source>
</evidence>
<name>A0A917BT43_9HYPH</name>
<comment type="caution">
    <text evidence="1">The sequence shown here is derived from an EMBL/GenBank/DDBJ whole genome shotgun (WGS) entry which is preliminary data.</text>
</comment>
<dbReference type="Proteomes" id="UP000606044">
    <property type="component" value="Unassembled WGS sequence"/>
</dbReference>
<organism evidence="1 2">
    <name type="scientific">Azorhizobium oxalatiphilum</name>
    <dbReference type="NCBI Taxonomy" id="980631"/>
    <lineage>
        <taxon>Bacteria</taxon>
        <taxon>Pseudomonadati</taxon>
        <taxon>Pseudomonadota</taxon>
        <taxon>Alphaproteobacteria</taxon>
        <taxon>Hyphomicrobiales</taxon>
        <taxon>Xanthobacteraceae</taxon>
        <taxon>Azorhizobium</taxon>
    </lineage>
</organism>
<proteinExistence type="predicted"/>
<dbReference type="SUPFAM" id="SSF144059">
    <property type="entry name" value="ImpE-like"/>
    <property type="match status" value="1"/>
</dbReference>
<dbReference type="Pfam" id="PF07024">
    <property type="entry name" value="ImpE"/>
    <property type="match status" value="1"/>
</dbReference>
<evidence type="ECO:0000313" key="2">
    <source>
        <dbReference type="Proteomes" id="UP000606044"/>
    </source>
</evidence>
<dbReference type="AlphaFoldDB" id="A0A917BT43"/>
<gene>
    <name evidence="1" type="ORF">GCM10007301_16790</name>
</gene>
<dbReference type="PIRSF" id="PIRSF029288">
    <property type="entry name" value="SciE_ImpE"/>
    <property type="match status" value="1"/>
</dbReference>
<dbReference type="Pfam" id="PF14559">
    <property type="entry name" value="TPR_19"/>
    <property type="match status" value="1"/>
</dbReference>
<dbReference type="RefSeq" id="WP_188577083.1">
    <property type="nucleotide sequence ID" value="NZ_BMCT01000001.1"/>
</dbReference>